<evidence type="ECO:0000313" key="7">
    <source>
        <dbReference type="Proteomes" id="UP001295684"/>
    </source>
</evidence>
<dbReference type="Proteomes" id="UP001295684">
    <property type="component" value="Unassembled WGS sequence"/>
</dbReference>
<dbReference type="SUPFAM" id="SSF48264">
    <property type="entry name" value="Cytochrome P450"/>
    <property type="match status" value="1"/>
</dbReference>
<dbReference type="AlphaFoldDB" id="A0AAD1UGC7"/>
<evidence type="ECO:0000256" key="1">
    <source>
        <dbReference type="ARBA" id="ARBA00001971"/>
    </source>
</evidence>
<dbReference type="InterPro" id="IPR002401">
    <property type="entry name" value="Cyt_P450_E_grp-I"/>
</dbReference>
<keyword evidence="3 4" id="KW-0349">Heme</keyword>
<keyword evidence="4" id="KW-0503">Monooxygenase</keyword>
<evidence type="ECO:0000256" key="3">
    <source>
        <dbReference type="PIRSR" id="PIRSR602401-1"/>
    </source>
</evidence>
<feature type="binding site" description="axial binding residue" evidence="3">
    <location>
        <position position="473"/>
    </location>
    <ligand>
        <name>heme</name>
        <dbReference type="ChEBI" id="CHEBI:30413"/>
    </ligand>
    <ligandPart>
        <name>Fe</name>
        <dbReference type="ChEBI" id="CHEBI:18248"/>
    </ligandPart>
</feature>
<evidence type="ECO:0000313" key="6">
    <source>
        <dbReference type="EMBL" id="CAI2366350.1"/>
    </source>
</evidence>
<dbReference type="InterPro" id="IPR017972">
    <property type="entry name" value="Cyt_P450_CS"/>
</dbReference>
<dbReference type="GO" id="GO:0004497">
    <property type="term" value="F:monooxygenase activity"/>
    <property type="evidence" value="ECO:0007669"/>
    <property type="project" value="UniProtKB-KW"/>
</dbReference>
<dbReference type="EMBL" id="CAMPGE010007433">
    <property type="protein sequence ID" value="CAI2366350.1"/>
    <property type="molecule type" value="Genomic_DNA"/>
</dbReference>
<reference evidence="6" key="1">
    <citation type="submission" date="2023-07" db="EMBL/GenBank/DDBJ databases">
        <authorList>
            <consortium name="AG Swart"/>
            <person name="Singh M."/>
            <person name="Singh A."/>
            <person name="Seah K."/>
            <person name="Emmerich C."/>
        </authorList>
    </citation>
    <scope>NUCLEOTIDE SEQUENCE</scope>
    <source>
        <strain evidence="6">DP1</strain>
    </source>
</reference>
<comment type="similarity">
    <text evidence="2 4">Belongs to the cytochrome P450 family.</text>
</comment>
<dbReference type="InterPro" id="IPR036396">
    <property type="entry name" value="Cyt_P450_sf"/>
</dbReference>
<keyword evidence="7" id="KW-1185">Reference proteome</keyword>
<evidence type="ECO:0008006" key="8">
    <source>
        <dbReference type="Google" id="ProtNLM"/>
    </source>
</evidence>
<keyword evidence="5" id="KW-0812">Transmembrane</keyword>
<dbReference type="GO" id="GO:0005506">
    <property type="term" value="F:iron ion binding"/>
    <property type="evidence" value="ECO:0007669"/>
    <property type="project" value="InterPro"/>
</dbReference>
<dbReference type="Gene3D" id="1.10.630.10">
    <property type="entry name" value="Cytochrome P450"/>
    <property type="match status" value="1"/>
</dbReference>
<feature type="transmembrane region" description="Helical" evidence="5">
    <location>
        <begin position="6"/>
        <end position="32"/>
    </location>
</feature>
<dbReference type="GO" id="GO:0016705">
    <property type="term" value="F:oxidoreductase activity, acting on paired donors, with incorporation or reduction of molecular oxygen"/>
    <property type="evidence" value="ECO:0007669"/>
    <property type="project" value="InterPro"/>
</dbReference>
<keyword evidence="3 4" id="KW-0408">Iron</keyword>
<name>A0AAD1UGC7_EUPCR</name>
<evidence type="ECO:0000256" key="5">
    <source>
        <dbReference type="SAM" id="Phobius"/>
    </source>
</evidence>
<comment type="caution">
    <text evidence="6">The sequence shown here is derived from an EMBL/GenBank/DDBJ whole genome shotgun (WGS) entry which is preliminary data.</text>
</comment>
<comment type="cofactor">
    <cofactor evidence="1 3">
        <name>heme</name>
        <dbReference type="ChEBI" id="CHEBI:30413"/>
    </cofactor>
</comment>
<keyword evidence="4" id="KW-0560">Oxidoreductase</keyword>
<dbReference type="PROSITE" id="PS00086">
    <property type="entry name" value="CYTOCHROME_P450"/>
    <property type="match status" value="1"/>
</dbReference>
<dbReference type="PANTHER" id="PTHR24305">
    <property type="entry name" value="CYTOCHROME P450"/>
    <property type="match status" value="1"/>
</dbReference>
<gene>
    <name evidence="6" type="ORF">ECRASSUSDP1_LOCUS7623</name>
</gene>
<proteinExistence type="inferred from homology"/>
<dbReference type="PRINTS" id="PR00385">
    <property type="entry name" value="P450"/>
</dbReference>
<dbReference type="GO" id="GO:0020037">
    <property type="term" value="F:heme binding"/>
    <property type="evidence" value="ECO:0007669"/>
    <property type="project" value="InterPro"/>
</dbReference>
<dbReference type="PANTHER" id="PTHR24305:SF166">
    <property type="entry name" value="CYTOCHROME P450 12A4, MITOCHONDRIAL-RELATED"/>
    <property type="match status" value="1"/>
</dbReference>
<dbReference type="Pfam" id="PF00067">
    <property type="entry name" value="p450"/>
    <property type="match status" value="1"/>
</dbReference>
<sequence length="523" mass="60108">MVDLLWILLKIILYLLLALVVYIGYIGFYIPIKARRKYSQFKNVHVSQKFIPLLGDAGPYLEDTNNNRAHYDHKRRIEHQMGPDIDLKLEQLGTTPMLLVISHKALKELLSQIPTKIDRFNFDKHKAKRSGFLKTAAGCFVNSPSTKRILERRKNLAKMLSLRSVSKHLPIIIKCAEFLLSKMKKQKEVNITEEITLCTNRILVSILFGQDFDKKGEDSYEYVQADGTITYLDICSYFSKFALEMAEESTNPLTLFFPIMNITNVVNPWKRNHKNGQSLYRAVKHIIANSQDEDSMWSKISKVSDFTDQEILPDLMILLLAGSETTADNFTSVLYYLKKYPDVKAKLMKELEENDITPGCNALEKITVENIQECDYLSNVVKESLRIDPPLLFSLSYEAYADTEICGVPIEKGTVLLQTIIDSNTNHSDWLEPNVFEPERHNPESEFYNESKKKEKIQNVYSRRTFGHGPRSCPGMILATLELKIFTAYFITQMEYDVAEEDLSNDHIGFGIGGKFNPKFKIY</sequence>
<protein>
    <recommendedName>
        <fullName evidence="8">Cytochrome P450</fullName>
    </recommendedName>
</protein>
<dbReference type="InterPro" id="IPR001128">
    <property type="entry name" value="Cyt_P450"/>
</dbReference>
<accession>A0AAD1UGC7</accession>
<evidence type="ECO:0000256" key="2">
    <source>
        <dbReference type="ARBA" id="ARBA00010617"/>
    </source>
</evidence>
<keyword evidence="3 4" id="KW-0479">Metal-binding</keyword>
<keyword evidence="5" id="KW-1133">Transmembrane helix</keyword>
<dbReference type="InterPro" id="IPR050121">
    <property type="entry name" value="Cytochrome_P450_monoxygenase"/>
</dbReference>
<keyword evidence="5" id="KW-0472">Membrane</keyword>
<evidence type="ECO:0000256" key="4">
    <source>
        <dbReference type="RuleBase" id="RU000461"/>
    </source>
</evidence>
<dbReference type="PRINTS" id="PR00463">
    <property type="entry name" value="EP450I"/>
</dbReference>
<organism evidence="6 7">
    <name type="scientific">Euplotes crassus</name>
    <dbReference type="NCBI Taxonomy" id="5936"/>
    <lineage>
        <taxon>Eukaryota</taxon>
        <taxon>Sar</taxon>
        <taxon>Alveolata</taxon>
        <taxon>Ciliophora</taxon>
        <taxon>Intramacronucleata</taxon>
        <taxon>Spirotrichea</taxon>
        <taxon>Hypotrichia</taxon>
        <taxon>Euplotida</taxon>
        <taxon>Euplotidae</taxon>
        <taxon>Moneuplotes</taxon>
    </lineage>
</organism>